<dbReference type="InterPro" id="IPR003593">
    <property type="entry name" value="AAA+_ATPase"/>
</dbReference>
<dbReference type="EMBL" id="BARS01024782">
    <property type="protein sequence ID" value="GAG11777.1"/>
    <property type="molecule type" value="Genomic_DNA"/>
</dbReference>
<keyword evidence="1" id="KW-0677">Repeat</keyword>
<dbReference type="SMART" id="SM00382">
    <property type="entry name" value="AAA"/>
    <property type="match status" value="1"/>
</dbReference>
<dbReference type="InterPro" id="IPR032781">
    <property type="entry name" value="ABC_tran_Xtn"/>
</dbReference>
<evidence type="ECO:0000256" key="3">
    <source>
        <dbReference type="ARBA" id="ARBA00022840"/>
    </source>
</evidence>
<reference evidence="5" key="1">
    <citation type="journal article" date="2014" name="Front. Microbiol.">
        <title>High frequency of phylogenetically diverse reductive dehalogenase-homologous genes in deep subseafloor sedimentary metagenomes.</title>
        <authorList>
            <person name="Kawai M."/>
            <person name="Futagami T."/>
            <person name="Toyoda A."/>
            <person name="Takaki Y."/>
            <person name="Nishi S."/>
            <person name="Hori S."/>
            <person name="Arai W."/>
            <person name="Tsubouchi T."/>
            <person name="Morono Y."/>
            <person name="Uchiyama I."/>
            <person name="Ito T."/>
            <person name="Fujiyama A."/>
            <person name="Inagaki F."/>
            <person name="Takami H."/>
        </authorList>
    </citation>
    <scope>NUCLEOTIDE SEQUENCE</scope>
    <source>
        <strain evidence="5">Expedition CK06-06</strain>
    </source>
</reference>
<dbReference type="PROSITE" id="PS50893">
    <property type="entry name" value="ABC_TRANSPORTER_2"/>
    <property type="match status" value="1"/>
</dbReference>
<dbReference type="InterPro" id="IPR050611">
    <property type="entry name" value="ABCF"/>
</dbReference>
<keyword evidence="3" id="KW-0067">ATP-binding</keyword>
<evidence type="ECO:0000256" key="1">
    <source>
        <dbReference type="ARBA" id="ARBA00022737"/>
    </source>
</evidence>
<dbReference type="InterPro" id="IPR003439">
    <property type="entry name" value="ABC_transporter-like_ATP-bd"/>
</dbReference>
<dbReference type="PANTHER" id="PTHR19211">
    <property type="entry name" value="ATP-BINDING TRANSPORT PROTEIN-RELATED"/>
    <property type="match status" value="1"/>
</dbReference>
<dbReference type="Pfam" id="PF12848">
    <property type="entry name" value="ABC_tran_Xtn"/>
    <property type="match status" value="1"/>
</dbReference>
<comment type="caution">
    <text evidence="5">The sequence shown here is derived from an EMBL/GenBank/DDBJ whole genome shotgun (WGS) entry which is preliminary data.</text>
</comment>
<dbReference type="AlphaFoldDB" id="X0VKP7"/>
<proteinExistence type="predicted"/>
<dbReference type="CDD" id="cd03221">
    <property type="entry name" value="ABCF_EF-3"/>
    <property type="match status" value="1"/>
</dbReference>
<dbReference type="InterPro" id="IPR017871">
    <property type="entry name" value="ABC_transporter-like_CS"/>
</dbReference>
<dbReference type="GO" id="GO:0016887">
    <property type="term" value="F:ATP hydrolysis activity"/>
    <property type="evidence" value="ECO:0007669"/>
    <property type="project" value="InterPro"/>
</dbReference>
<protein>
    <recommendedName>
        <fullName evidence="4">ABC transporter domain-containing protein</fullName>
    </recommendedName>
</protein>
<organism evidence="5">
    <name type="scientific">marine sediment metagenome</name>
    <dbReference type="NCBI Taxonomy" id="412755"/>
    <lineage>
        <taxon>unclassified sequences</taxon>
        <taxon>metagenomes</taxon>
        <taxon>ecological metagenomes</taxon>
    </lineage>
</organism>
<name>X0VKP7_9ZZZZ</name>
<dbReference type="InterPro" id="IPR027417">
    <property type="entry name" value="P-loop_NTPase"/>
</dbReference>
<dbReference type="Gene3D" id="3.40.50.300">
    <property type="entry name" value="P-loop containing nucleotide triphosphate hydrolases"/>
    <property type="match status" value="1"/>
</dbReference>
<evidence type="ECO:0000259" key="4">
    <source>
        <dbReference type="PROSITE" id="PS50893"/>
    </source>
</evidence>
<dbReference type="SUPFAM" id="SSF52540">
    <property type="entry name" value="P-loop containing nucleoside triphosphate hydrolases"/>
    <property type="match status" value="1"/>
</dbReference>
<evidence type="ECO:0000313" key="5">
    <source>
        <dbReference type="EMBL" id="GAG11777.1"/>
    </source>
</evidence>
<sequence length="268" mass="29603">ILFDGATVGLPTGHKVGLVGRNGAGKTTLLKIISGDIGSDKGSVTVPRSARIGYVAQEAPGGEDSLIDWVLAADTERAQLLDEAGHAQDPHRIAAIHERLNDIDAHSAPARAAQILSGLGFDEVAQQQTCQTLSGGWRMRVALAAVLFLEPEVLLLDEPTNYLDLEGTLWLENYLRTYPHTIVIVSHDRELLNGAVNSILHLERGKLTLYSGGYDDFEEARRERQRLELRLKRKQDEERRRIQAFIDRFKAKATKAAQAQSRIKALAR</sequence>
<dbReference type="Pfam" id="PF00005">
    <property type="entry name" value="ABC_tran"/>
    <property type="match status" value="1"/>
</dbReference>
<dbReference type="FunFam" id="3.40.50.300:FF:000011">
    <property type="entry name" value="Putative ABC transporter ATP-binding component"/>
    <property type="match status" value="1"/>
</dbReference>
<keyword evidence="2" id="KW-0547">Nucleotide-binding</keyword>
<feature type="non-terminal residue" evidence="5">
    <location>
        <position position="268"/>
    </location>
</feature>
<accession>X0VKP7</accession>
<dbReference type="PROSITE" id="PS00211">
    <property type="entry name" value="ABC_TRANSPORTER_1"/>
    <property type="match status" value="1"/>
</dbReference>
<dbReference type="PANTHER" id="PTHR19211:SF14">
    <property type="entry name" value="ATP-BINDING CASSETTE SUB-FAMILY F MEMBER 1"/>
    <property type="match status" value="1"/>
</dbReference>
<feature type="non-terminal residue" evidence="5">
    <location>
        <position position="1"/>
    </location>
</feature>
<evidence type="ECO:0000256" key="2">
    <source>
        <dbReference type="ARBA" id="ARBA00022741"/>
    </source>
</evidence>
<feature type="domain" description="ABC transporter" evidence="4">
    <location>
        <begin position="1"/>
        <end position="229"/>
    </location>
</feature>
<dbReference type="GO" id="GO:0005524">
    <property type="term" value="F:ATP binding"/>
    <property type="evidence" value="ECO:0007669"/>
    <property type="project" value="UniProtKB-KW"/>
</dbReference>
<gene>
    <name evidence="5" type="ORF">S01H1_39284</name>
</gene>